<dbReference type="GO" id="GO:0022857">
    <property type="term" value="F:transmembrane transporter activity"/>
    <property type="evidence" value="ECO:0007669"/>
    <property type="project" value="InterPro"/>
</dbReference>
<name>B2FIM4_STRMK</name>
<dbReference type="Gene3D" id="1.20.1740.10">
    <property type="entry name" value="Amino acid/polyamine transporter I"/>
    <property type="match status" value="1"/>
</dbReference>
<dbReference type="PANTHER" id="PTHR42770:SF18">
    <property type="entry name" value="ARGININE_AGMATINE ANTIPORTER"/>
    <property type="match status" value="1"/>
</dbReference>
<evidence type="ECO:0000256" key="3">
    <source>
        <dbReference type="ARBA" id="ARBA00021069"/>
    </source>
</evidence>
<dbReference type="HOGENOM" id="CLU_007946_1_0_6"/>
<dbReference type="KEGG" id="sml:Smlt2943"/>
<keyword evidence="5 9" id="KW-0812">Transmembrane</keyword>
<evidence type="ECO:0000256" key="6">
    <source>
        <dbReference type="ARBA" id="ARBA00022989"/>
    </source>
</evidence>
<feature type="transmembrane region" description="Helical" evidence="9">
    <location>
        <begin position="357"/>
        <end position="380"/>
    </location>
</feature>
<dbReference type="EMBL" id="AM743169">
    <property type="protein sequence ID" value="CAQ46398.1"/>
    <property type="molecule type" value="Genomic_DNA"/>
</dbReference>
<reference evidence="10 11" key="1">
    <citation type="journal article" date="2008" name="Genome Biol.">
        <title>The complete genome, comparative and functional analysis of Stenotrophomonas maltophilia reveals an organism heavily shielded by drug resistance determinants.</title>
        <authorList>
            <person name="Crossman L.C."/>
            <person name="Gould V.C."/>
            <person name="Dow J.M."/>
            <person name="Vernikos G.S."/>
            <person name="Okazaki A."/>
            <person name="Sebaihia M."/>
            <person name="Saunders D."/>
            <person name="Arrowsmith C."/>
            <person name="Carver T."/>
            <person name="Peters N."/>
            <person name="Adlem E."/>
            <person name="Kerhornou A."/>
            <person name="Lord A."/>
            <person name="Murphy L."/>
            <person name="Seeger K."/>
            <person name="Squares R."/>
            <person name="Rutter S."/>
            <person name="Quail M.A."/>
            <person name="Rajandream M.A."/>
            <person name="Harris D."/>
            <person name="Churcher C."/>
            <person name="Bentley S.D."/>
            <person name="Parkhill J."/>
            <person name="Thomson N.R."/>
            <person name="Avison M.B."/>
        </authorList>
    </citation>
    <scope>NUCLEOTIDE SEQUENCE [LARGE SCALE GENOMIC DNA]</scope>
    <source>
        <strain evidence="10 11">K279a</strain>
    </source>
</reference>
<feature type="transmembrane region" description="Helical" evidence="9">
    <location>
        <begin position="415"/>
        <end position="433"/>
    </location>
</feature>
<feature type="transmembrane region" description="Helical" evidence="9">
    <location>
        <begin position="233"/>
        <end position="254"/>
    </location>
</feature>
<dbReference type="PIRSF" id="PIRSF006060">
    <property type="entry name" value="AA_transporter"/>
    <property type="match status" value="1"/>
</dbReference>
<dbReference type="GO" id="GO:0005886">
    <property type="term" value="C:plasma membrane"/>
    <property type="evidence" value="ECO:0007669"/>
    <property type="project" value="UniProtKB-SubCell"/>
</dbReference>
<feature type="transmembrane region" description="Helical" evidence="9">
    <location>
        <begin position="96"/>
        <end position="120"/>
    </location>
</feature>
<evidence type="ECO:0000256" key="2">
    <source>
        <dbReference type="ARBA" id="ARBA00008220"/>
    </source>
</evidence>
<keyword evidence="4" id="KW-1003">Cell membrane</keyword>
<dbReference type="InterPro" id="IPR050367">
    <property type="entry name" value="APC_superfamily"/>
</dbReference>
<evidence type="ECO:0000256" key="5">
    <source>
        <dbReference type="ARBA" id="ARBA00022692"/>
    </source>
</evidence>
<dbReference type="NCBIfam" id="NF007929">
    <property type="entry name" value="PRK10644.1"/>
    <property type="match status" value="1"/>
</dbReference>
<evidence type="ECO:0000313" key="11">
    <source>
        <dbReference type="Proteomes" id="UP000008840"/>
    </source>
</evidence>
<keyword evidence="11" id="KW-1185">Reference proteome</keyword>
<accession>B2FIM4</accession>
<feature type="transmembrane region" description="Helical" evidence="9">
    <location>
        <begin position="158"/>
        <end position="177"/>
    </location>
</feature>
<feature type="transmembrane region" description="Helical" evidence="9">
    <location>
        <begin position="197"/>
        <end position="221"/>
    </location>
</feature>
<dbReference type="Proteomes" id="UP000008840">
    <property type="component" value="Chromosome"/>
</dbReference>
<feature type="transmembrane region" description="Helical" evidence="9">
    <location>
        <begin position="47"/>
        <end position="65"/>
    </location>
</feature>
<feature type="transmembrane region" description="Helical" evidence="9">
    <location>
        <begin position="14"/>
        <end position="35"/>
    </location>
</feature>
<proteinExistence type="inferred from homology"/>
<dbReference type="PANTHER" id="PTHR42770">
    <property type="entry name" value="AMINO ACID TRANSPORTER-RELATED"/>
    <property type="match status" value="1"/>
</dbReference>
<dbReference type="EnsemblBacteria" id="CAQ46398">
    <property type="protein sequence ID" value="CAQ46398"/>
    <property type="gene ID" value="Smlt2943"/>
</dbReference>
<sequence>MPVPEIVMAEAKKIGVVGATFLVAGNMMGSGVFLLPSSLAKIGTASIWGWLITTAGALLLAFVFAKLGKLAPKAGGPYAYARDWFGPYMGFQTNTIYWFANWIGNVAIPIAAVGYFSYFFPILSEPLVRCIAVLILVWALSFANVIGPAFVSRVQTVTTSFALVPILGIAIFGWFFFDADIFKGAYNVSGESNFGAISSAAALTLWAFIGVESASVTAGVVENPEKNVARATLAGVFLAAIAYIASSSVIMGMVPNGELQTSDAPFALAAAKAVGGWGGALVSLCAFIGAAGSLGGWILLTAQSAKAASDDGLFPSIFSKTNKDDVPVKGVLIVAVLMTLAVLVTSTSETASAQFDVITSAAVVLTLLPYIYSCVACYFVVERSHTLVHTGAFWTLTSLTVVYCLWAIYGSSGTIVQYAFLFVLFITVFYPFFSEERRQQRQRAREASAISAGAQRS</sequence>
<feature type="transmembrane region" description="Helical" evidence="9">
    <location>
        <begin position="126"/>
        <end position="146"/>
    </location>
</feature>
<gene>
    <name evidence="10" type="ordered locus">Smlt2943</name>
</gene>
<evidence type="ECO:0000256" key="4">
    <source>
        <dbReference type="ARBA" id="ARBA00022475"/>
    </source>
</evidence>
<evidence type="ECO:0000256" key="7">
    <source>
        <dbReference type="ARBA" id="ARBA00023136"/>
    </source>
</evidence>
<comment type="function">
    <text evidence="8">Major component of the acid-resistance (AR) system allowing enteric pathogens to survive the acidic environment in the stomach. Exchanges extracellular arginine for its intracellular decarboxylation product agmatine (Agm) thereby expelling intracellular protons. Probably undergoes several conformational states in order to translocate the substrate across the membrane; keeps the substrate accessible to only 1 side of the membrane at a time by opening and closing 3 membrane-internal gates.</text>
</comment>
<organism evidence="10 11">
    <name type="scientific">Stenotrophomonas maltophilia (strain K279a)</name>
    <dbReference type="NCBI Taxonomy" id="522373"/>
    <lineage>
        <taxon>Bacteria</taxon>
        <taxon>Pseudomonadati</taxon>
        <taxon>Pseudomonadota</taxon>
        <taxon>Gammaproteobacteria</taxon>
        <taxon>Lysobacterales</taxon>
        <taxon>Lysobacteraceae</taxon>
        <taxon>Stenotrophomonas</taxon>
        <taxon>Stenotrophomonas maltophilia group</taxon>
    </lineage>
</organism>
<dbReference type="eggNOG" id="COG0531">
    <property type="taxonomic scope" value="Bacteria"/>
</dbReference>
<dbReference type="AlphaFoldDB" id="B2FIM4"/>
<comment type="similarity">
    <text evidence="2">Belongs to the amino acid-polyamine-organocation (APC) superfamily. Basic amino acid/polyamine antiporter (APA) (TC 2.A.3.2) family.</text>
</comment>
<dbReference type="InterPro" id="IPR002293">
    <property type="entry name" value="AA/rel_permease1"/>
</dbReference>
<evidence type="ECO:0000313" key="10">
    <source>
        <dbReference type="EMBL" id="CAQ46398.1"/>
    </source>
</evidence>
<evidence type="ECO:0000256" key="9">
    <source>
        <dbReference type="SAM" id="Phobius"/>
    </source>
</evidence>
<evidence type="ECO:0000256" key="1">
    <source>
        <dbReference type="ARBA" id="ARBA00004651"/>
    </source>
</evidence>
<protein>
    <recommendedName>
        <fullName evidence="3">Arginine/agmatine antiporter</fullName>
    </recommendedName>
</protein>
<feature type="transmembrane region" description="Helical" evidence="9">
    <location>
        <begin position="274"/>
        <end position="300"/>
    </location>
</feature>
<keyword evidence="6 9" id="KW-1133">Transmembrane helix</keyword>
<comment type="subcellular location">
    <subcellularLocation>
        <location evidence="1">Cell membrane</location>
        <topology evidence="1">Multi-pass membrane protein</topology>
    </subcellularLocation>
</comment>
<keyword evidence="7 9" id="KW-0472">Membrane</keyword>
<feature type="transmembrane region" description="Helical" evidence="9">
    <location>
        <begin position="392"/>
        <end position="409"/>
    </location>
</feature>
<dbReference type="Pfam" id="PF13520">
    <property type="entry name" value="AA_permease_2"/>
    <property type="match status" value="1"/>
</dbReference>
<feature type="transmembrane region" description="Helical" evidence="9">
    <location>
        <begin position="326"/>
        <end position="345"/>
    </location>
</feature>
<evidence type="ECO:0000256" key="8">
    <source>
        <dbReference type="ARBA" id="ARBA00045636"/>
    </source>
</evidence>